<sequence>MKNPTPNDPHTGVNQTYASIAQKGNVPLTSKVGSIRRLEKNHKFKHVSAIGWITGKESKQAKILSMGSSEFKLGFIL</sequence>
<comment type="caution">
    <text evidence="1">The sequence shown here is derived from an EMBL/GenBank/DDBJ whole genome shotgun (WGS) entry which is preliminary data.</text>
</comment>
<gene>
    <name evidence="1" type="ORF">AYI69_g10423</name>
</gene>
<dbReference type="AlphaFoldDB" id="A0A1R1X5S7"/>
<evidence type="ECO:0000313" key="1">
    <source>
        <dbReference type="EMBL" id="OMJ09998.1"/>
    </source>
</evidence>
<dbReference type="Proteomes" id="UP000187429">
    <property type="component" value="Unassembled WGS sequence"/>
</dbReference>
<accession>A0A1R1X5S7</accession>
<reference evidence="2" key="1">
    <citation type="submission" date="2017-01" db="EMBL/GenBank/DDBJ databases">
        <authorList>
            <person name="Wang Y."/>
            <person name="White M."/>
            <person name="Kvist S."/>
            <person name="Moncalvo J.-M."/>
        </authorList>
    </citation>
    <scope>NUCLEOTIDE SEQUENCE [LARGE SCALE GENOMIC DNA]</scope>
    <source>
        <strain evidence="2">ID-206-W2</strain>
    </source>
</reference>
<name>A0A1R1X5S7_9FUNG</name>
<protein>
    <submittedName>
        <fullName evidence="1">Uncharacterized protein</fullName>
    </submittedName>
</protein>
<dbReference type="EMBL" id="LSSM01006817">
    <property type="protein sequence ID" value="OMJ09998.1"/>
    <property type="molecule type" value="Genomic_DNA"/>
</dbReference>
<proteinExistence type="predicted"/>
<keyword evidence="2" id="KW-1185">Reference proteome</keyword>
<evidence type="ECO:0000313" key="2">
    <source>
        <dbReference type="Proteomes" id="UP000187429"/>
    </source>
</evidence>
<organism evidence="1 2">
    <name type="scientific">Smittium culicis</name>
    <dbReference type="NCBI Taxonomy" id="133412"/>
    <lineage>
        <taxon>Eukaryota</taxon>
        <taxon>Fungi</taxon>
        <taxon>Fungi incertae sedis</taxon>
        <taxon>Zoopagomycota</taxon>
        <taxon>Kickxellomycotina</taxon>
        <taxon>Harpellomycetes</taxon>
        <taxon>Harpellales</taxon>
        <taxon>Legeriomycetaceae</taxon>
        <taxon>Smittium</taxon>
    </lineage>
</organism>
<dbReference type="OrthoDB" id="5660327at2759"/>